<feature type="transmembrane region" description="Helical" evidence="7">
    <location>
        <begin position="270"/>
        <end position="298"/>
    </location>
</feature>
<evidence type="ECO:0000256" key="6">
    <source>
        <dbReference type="ARBA" id="ARBA00023136"/>
    </source>
</evidence>
<feature type="transmembrane region" description="Helical" evidence="7">
    <location>
        <begin position="220"/>
        <end position="249"/>
    </location>
</feature>
<feature type="transmembrane region" description="Helical" evidence="7">
    <location>
        <begin position="304"/>
        <end position="327"/>
    </location>
</feature>
<dbReference type="RefSeq" id="WP_344443014.1">
    <property type="nucleotide sequence ID" value="NZ_BAAALF010000067.1"/>
</dbReference>
<comment type="similarity">
    <text evidence="2">Belongs to the ABC-2 integral membrane protein family.</text>
</comment>
<proteinExistence type="inferred from homology"/>
<dbReference type="PANTHER" id="PTHR43077:SF8">
    <property type="entry name" value="DOXORUBICIN RESISTANCE ABC TRANSPORTER PERMEASE PROTEIN DRRB"/>
    <property type="match status" value="1"/>
</dbReference>
<protein>
    <submittedName>
        <fullName evidence="9">YhgE/Pip domain-containing protein</fullName>
    </submittedName>
</protein>
<comment type="caution">
    <text evidence="9">The sequence shown here is derived from an EMBL/GenBank/DDBJ whole genome shotgun (WGS) entry which is preliminary data.</text>
</comment>
<comment type="subcellular location">
    <subcellularLocation>
        <location evidence="1">Cell membrane</location>
        <topology evidence="1">Multi-pass membrane protein</topology>
    </subcellularLocation>
</comment>
<dbReference type="Proteomes" id="UP001500037">
    <property type="component" value="Unassembled WGS sequence"/>
</dbReference>
<dbReference type="PANTHER" id="PTHR43077">
    <property type="entry name" value="TRANSPORT PERMEASE YVFS-RELATED"/>
    <property type="match status" value="1"/>
</dbReference>
<dbReference type="InterPro" id="IPR022703">
    <property type="entry name" value="DUF3533"/>
</dbReference>
<sequence>MPANQRPTQATARQVLRNPRVWVVPTVLVGLLSLLLSLVYMGGILNPRGHLHRMPIGLVNADQGAVVAGRPTNLGAQITTGIATAPDPGQQVSWRQLDQAGAAEQLAAGKLYASLEVPAGFTAAVAALGETSRPGAVRPTITIYTNPGAGSLASSLATSIAQQAAHGASLHLGTALTASLPQQGAAANNAEVFLLADPAAIQVTVGHPIGNHSGLGLTAFYYTLLLVLSGFLGASIISNGVDVSLGYAASEFGPMRTQLPTVPISRTQTLAITCVMSVALSILTSSLVMLACVGILGMDASHLPLLWIFSVCASAAVGLGVQALLAAFGGIGQLIAMFVFIALALPSSGATIPLQALPTFYRILSEFEPMRQLSDGVRAILYFDAQSGSGLYRAWFMIAVGVVAALVFGFGMTRYYDRKGLHRVHPEPEPAPAAATAGGEPA</sequence>
<feature type="transmembrane region" description="Helical" evidence="7">
    <location>
        <begin position="21"/>
        <end position="45"/>
    </location>
</feature>
<feature type="transmembrane region" description="Helical" evidence="7">
    <location>
        <begin position="334"/>
        <end position="354"/>
    </location>
</feature>
<evidence type="ECO:0000256" key="1">
    <source>
        <dbReference type="ARBA" id="ARBA00004651"/>
    </source>
</evidence>
<evidence type="ECO:0000259" key="8">
    <source>
        <dbReference type="Pfam" id="PF12051"/>
    </source>
</evidence>
<evidence type="ECO:0000256" key="4">
    <source>
        <dbReference type="ARBA" id="ARBA00022692"/>
    </source>
</evidence>
<keyword evidence="4 7" id="KW-0812">Transmembrane</keyword>
<dbReference type="Pfam" id="PF12051">
    <property type="entry name" value="DUF3533"/>
    <property type="match status" value="1"/>
</dbReference>
<dbReference type="EMBL" id="BAAALF010000067">
    <property type="protein sequence ID" value="GAA1244325.1"/>
    <property type="molecule type" value="Genomic_DNA"/>
</dbReference>
<keyword evidence="10" id="KW-1185">Reference proteome</keyword>
<accession>A0ABN1WBN3</accession>
<dbReference type="InterPro" id="IPR051328">
    <property type="entry name" value="T7SS_ABC-Transporter"/>
</dbReference>
<organism evidence="9 10">
    <name type="scientific">Kitasatospora nipponensis</name>
    <dbReference type="NCBI Taxonomy" id="258049"/>
    <lineage>
        <taxon>Bacteria</taxon>
        <taxon>Bacillati</taxon>
        <taxon>Actinomycetota</taxon>
        <taxon>Actinomycetes</taxon>
        <taxon>Kitasatosporales</taxon>
        <taxon>Streptomycetaceae</taxon>
        <taxon>Kitasatospora</taxon>
    </lineage>
</organism>
<evidence type="ECO:0000256" key="7">
    <source>
        <dbReference type="SAM" id="Phobius"/>
    </source>
</evidence>
<dbReference type="Gene3D" id="3.40.1710.10">
    <property type="entry name" value="abc type-2 transporter like domain"/>
    <property type="match status" value="1"/>
</dbReference>
<name>A0ABN1WBN3_9ACTN</name>
<gene>
    <name evidence="9" type="ORF">GCM10009665_38870</name>
</gene>
<evidence type="ECO:0000256" key="2">
    <source>
        <dbReference type="ARBA" id="ARBA00007783"/>
    </source>
</evidence>
<feature type="domain" description="DUF3533" evidence="8">
    <location>
        <begin position="27"/>
        <end position="398"/>
    </location>
</feature>
<reference evidence="9 10" key="1">
    <citation type="journal article" date="2019" name="Int. J. Syst. Evol. Microbiol.">
        <title>The Global Catalogue of Microorganisms (GCM) 10K type strain sequencing project: providing services to taxonomists for standard genome sequencing and annotation.</title>
        <authorList>
            <consortium name="The Broad Institute Genomics Platform"/>
            <consortium name="The Broad Institute Genome Sequencing Center for Infectious Disease"/>
            <person name="Wu L."/>
            <person name="Ma J."/>
        </authorList>
    </citation>
    <scope>NUCLEOTIDE SEQUENCE [LARGE SCALE GENOMIC DNA]</scope>
    <source>
        <strain evidence="9 10">JCM 13004</strain>
    </source>
</reference>
<evidence type="ECO:0000256" key="3">
    <source>
        <dbReference type="ARBA" id="ARBA00022475"/>
    </source>
</evidence>
<keyword evidence="3" id="KW-1003">Cell membrane</keyword>
<feature type="transmembrane region" description="Helical" evidence="7">
    <location>
        <begin position="392"/>
        <end position="413"/>
    </location>
</feature>
<keyword evidence="5 7" id="KW-1133">Transmembrane helix</keyword>
<evidence type="ECO:0000256" key="5">
    <source>
        <dbReference type="ARBA" id="ARBA00022989"/>
    </source>
</evidence>
<keyword evidence="6 7" id="KW-0472">Membrane</keyword>
<evidence type="ECO:0000313" key="10">
    <source>
        <dbReference type="Proteomes" id="UP001500037"/>
    </source>
</evidence>
<evidence type="ECO:0000313" key="9">
    <source>
        <dbReference type="EMBL" id="GAA1244325.1"/>
    </source>
</evidence>